<dbReference type="RefSeq" id="WP_088410250.1">
    <property type="nucleotide sequence ID" value="NZ_CP021995.1"/>
</dbReference>
<dbReference type="InterPro" id="IPR029045">
    <property type="entry name" value="ClpP/crotonase-like_dom_sf"/>
</dbReference>
<sequence>MNFALIAVAAVQLSGQPAPHPIQDGQVAPRLSPAAWRADIHQFRNEVVLRDQAFDAVSREQAAERLASLEARLSGLSDAEITGELARIAALADNAHTRLDPLRNRERWSRLPVRLWKFSDGWRVVATRRDQTAWLGARVLGINEIPVEEGAAKVRPLFAGNAAWADYMAGYSLVSPEALQASGVIERGPVVFAIATSAGRRDVVFSPEPLEGRSRPDENWWHLASVDPRTSGWSHRPHSRAMLVFERSELSYVFVRCRENVAYLRLNRTADQAGRTPLADWGREVLAELDRHPPAKLVIDLRFNTGGDLSKALPFIGSIAASALGQRPDGLAVLINGQTFSAGITQAAWLRLHSRARFFGEPVGDETSFWAEGDNVLLRHSGLTARYSDGGHHYSSTPIPQSMRERVVFSLPAPSLEPDHRVGWSWDEYAAGLDPVLEAASPDLQCEPVR</sequence>
<dbReference type="Gene3D" id="3.90.226.10">
    <property type="entry name" value="2-enoyl-CoA Hydratase, Chain A, domain 1"/>
    <property type="match status" value="2"/>
</dbReference>
<dbReference type="SUPFAM" id="SSF52096">
    <property type="entry name" value="ClpP/crotonase"/>
    <property type="match status" value="1"/>
</dbReference>
<organism evidence="1 2">
    <name type="scientific">Brevundimonas diminuta</name>
    <name type="common">Pseudomonas diminuta</name>
    <dbReference type="NCBI Taxonomy" id="293"/>
    <lineage>
        <taxon>Bacteria</taxon>
        <taxon>Pseudomonadati</taxon>
        <taxon>Pseudomonadota</taxon>
        <taxon>Alphaproteobacteria</taxon>
        <taxon>Caulobacterales</taxon>
        <taxon>Caulobacteraceae</taxon>
        <taxon>Brevundimonas</taxon>
    </lineage>
</organism>
<gene>
    <name evidence="1" type="ORF">CD943_04545</name>
</gene>
<dbReference type="Proteomes" id="UP000197024">
    <property type="component" value="Chromosome"/>
</dbReference>
<evidence type="ECO:0000313" key="1">
    <source>
        <dbReference type="EMBL" id="ASD26221.1"/>
    </source>
</evidence>
<evidence type="ECO:0000313" key="2">
    <source>
        <dbReference type="Proteomes" id="UP000197024"/>
    </source>
</evidence>
<reference evidence="1 2" key="1">
    <citation type="submission" date="2017-06" db="EMBL/GenBank/DDBJ databases">
        <title>Biodegradation of gentamicin by bacterial consortia AMQD4 in synthetic medium and raw gentamicin sewage.</title>
        <authorList>
            <person name="Chang H."/>
            <person name="Feng Y."/>
            <person name="Li Z."/>
            <person name="Xue J."/>
            <person name="Cheng D."/>
        </authorList>
    </citation>
    <scope>NUCLEOTIDE SEQUENCE [LARGE SCALE GENOMIC DNA]</scope>
    <source>
        <strain evidence="1 2">BZC3</strain>
    </source>
</reference>
<proteinExistence type="predicted"/>
<reference evidence="1 2" key="2">
    <citation type="submission" date="2017-06" db="EMBL/GenBank/DDBJ databases">
        <authorList>
            <person name="Kim H.J."/>
            <person name="Triplett B.A."/>
        </authorList>
    </citation>
    <scope>NUCLEOTIDE SEQUENCE [LARGE SCALE GENOMIC DNA]</scope>
    <source>
        <strain evidence="1 2">BZC3</strain>
    </source>
</reference>
<dbReference type="EMBL" id="CP021995">
    <property type="protein sequence ID" value="ASD26221.1"/>
    <property type="molecule type" value="Genomic_DNA"/>
</dbReference>
<protein>
    <submittedName>
        <fullName evidence="1">Uncharacterized protein</fullName>
    </submittedName>
</protein>
<name>A0A1Z3LVM1_BREDI</name>
<dbReference type="AlphaFoldDB" id="A0A1Z3LVM1"/>
<accession>A0A1Z3LVM1</accession>